<comment type="caution">
    <text evidence="2">The sequence shown here is derived from an EMBL/GenBank/DDBJ whole genome shotgun (WGS) entry which is preliminary data.</text>
</comment>
<evidence type="ECO:0000313" key="2">
    <source>
        <dbReference type="EMBL" id="GMH00984.1"/>
    </source>
</evidence>
<dbReference type="Proteomes" id="UP001279734">
    <property type="component" value="Unassembled WGS sequence"/>
</dbReference>
<sequence length="103" mass="11590">MQVMVPKSTAFGTAGALNLYPLQHHEQHLQQSKVDWKTRADNQPIHHKSLFSKERDISIIHPDTLKHQLRKKSIGFWNGYLSPSSVNPGGSYTPSQHSTSKSS</sequence>
<gene>
    <name evidence="2" type="ORF">Nepgr_002823</name>
</gene>
<accession>A0AAD3PA34</accession>
<dbReference type="EMBL" id="BSYO01000002">
    <property type="protein sequence ID" value="GMH00984.1"/>
    <property type="molecule type" value="Genomic_DNA"/>
</dbReference>
<proteinExistence type="predicted"/>
<evidence type="ECO:0000313" key="3">
    <source>
        <dbReference type="Proteomes" id="UP001279734"/>
    </source>
</evidence>
<keyword evidence="3" id="KW-1185">Reference proteome</keyword>
<protein>
    <submittedName>
        <fullName evidence="2">Uncharacterized protein</fullName>
    </submittedName>
</protein>
<dbReference type="AlphaFoldDB" id="A0AAD3PA34"/>
<feature type="region of interest" description="Disordered" evidence="1">
    <location>
        <begin position="84"/>
        <end position="103"/>
    </location>
</feature>
<organism evidence="2 3">
    <name type="scientific">Nepenthes gracilis</name>
    <name type="common">Slender pitcher plant</name>
    <dbReference type="NCBI Taxonomy" id="150966"/>
    <lineage>
        <taxon>Eukaryota</taxon>
        <taxon>Viridiplantae</taxon>
        <taxon>Streptophyta</taxon>
        <taxon>Embryophyta</taxon>
        <taxon>Tracheophyta</taxon>
        <taxon>Spermatophyta</taxon>
        <taxon>Magnoliopsida</taxon>
        <taxon>eudicotyledons</taxon>
        <taxon>Gunneridae</taxon>
        <taxon>Pentapetalae</taxon>
        <taxon>Caryophyllales</taxon>
        <taxon>Nepenthaceae</taxon>
        <taxon>Nepenthes</taxon>
    </lineage>
</organism>
<evidence type="ECO:0000256" key="1">
    <source>
        <dbReference type="SAM" id="MobiDB-lite"/>
    </source>
</evidence>
<name>A0AAD3PA34_NEPGR</name>
<reference evidence="2" key="1">
    <citation type="submission" date="2023-05" db="EMBL/GenBank/DDBJ databases">
        <title>Nepenthes gracilis genome sequencing.</title>
        <authorList>
            <person name="Fukushima K."/>
        </authorList>
    </citation>
    <scope>NUCLEOTIDE SEQUENCE</scope>
    <source>
        <strain evidence="2">SING2019-196</strain>
    </source>
</reference>